<dbReference type="RefSeq" id="WP_346069861.1">
    <property type="nucleotide sequence ID" value="NZ_BAAANQ010000002.1"/>
</dbReference>
<accession>A0ABN2UXS7</accession>
<keyword evidence="2" id="KW-1185">Reference proteome</keyword>
<dbReference type="Proteomes" id="UP001403094">
    <property type="component" value="Unassembled WGS sequence"/>
</dbReference>
<reference evidence="1 2" key="1">
    <citation type="journal article" date="2019" name="Int. J. Syst. Evol. Microbiol.">
        <title>The Global Catalogue of Microorganisms (GCM) 10K type strain sequencing project: providing services to taxonomists for standard genome sequencing and annotation.</title>
        <authorList>
            <consortium name="The Broad Institute Genomics Platform"/>
            <consortium name="The Broad Institute Genome Sequencing Center for Infectious Disease"/>
            <person name="Wu L."/>
            <person name="Ma J."/>
        </authorList>
    </citation>
    <scope>NUCLEOTIDE SEQUENCE [LARGE SCALE GENOMIC DNA]</scope>
    <source>
        <strain evidence="1 2">JCM 14549</strain>
    </source>
</reference>
<dbReference type="EMBL" id="BAAANQ010000002">
    <property type="protein sequence ID" value="GAA2045760.1"/>
    <property type="molecule type" value="Genomic_DNA"/>
</dbReference>
<proteinExistence type="predicted"/>
<comment type="caution">
    <text evidence="1">The sequence shown here is derived from an EMBL/GenBank/DDBJ whole genome shotgun (WGS) entry which is preliminary data.</text>
</comment>
<protein>
    <recommendedName>
        <fullName evidence="3">MarR family transcriptional regulator</fullName>
    </recommendedName>
</protein>
<evidence type="ECO:0000313" key="2">
    <source>
        <dbReference type="Proteomes" id="UP001403094"/>
    </source>
</evidence>
<evidence type="ECO:0000313" key="1">
    <source>
        <dbReference type="EMBL" id="GAA2045760.1"/>
    </source>
</evidence>
<organism evidence="1 2">
    <name type="scientific">Streptomyces cheonanensis</name>
    <dbReference type="NCBI Taxonomy" id="312720"/>
    <lineage>
        <taxon>Bacteria</taxon>
        <taxon>Bacillati</taxon>
        <taxon>Actinomycetota</taxon>
        <taxon>Actinomycetes</taxon>
        <taxon>Kitasatosporales</taxon>
        <taxon>Streptomycetaceae</taxon>
        <taxon>Streptomyces</taxon>
    </lineage>
</organism>
<sequence length="40" mass="4306">MNRALDALELTAEQRARVPEVMAGLLRGMATEGRPELPAA</sequence>
<gene>
    <name evidence="1" type="ORF">GCM10009757_12710</name>
</gene>
<name>A0ABN2UXS7_9ACTN</name>
<evidence type="ECO:0008006" key="3">
    <source>
        <dbReference type="Google" id="ProtNLM"/>
    </source>
</evidence>